<dbReference type="SMART" id="SM00697">
    <property type="entry name" value="DM8"/>
    <property type="match status" value="1"/>
</dbReference>
<keyword evidence="2" id="KW-1185">Reference proteome</keyword>
<sequence>MLHHPVHDAFIKGDLMKKANGYKPWLYSANFDGCQFIRRRNNPIIRLIWEFFKEFSNINHTCPYVSALVFKMTNAVCESRNKSWVIIDTCRLHAVQRNKTILNIELTILHPTNSVTLRLQILRKANGYKPWIIDSTFDACKFVRNPKINPIGKMVYGLFEDFSSINHPCPYV</sequence>
<dbReference type="Proteomes" id="UP000494163">
    <property type="component" value="Chromosome 3R"/>
</dbReference>
<dbReference type="OrthoDB" id="7878548at2759"/>
<dbReference type="PANTHER" id="PTHR20898:SF0">
    <property type="entry name" value="DAEDALUS ON 3-RELATED"/>
    <property type="match status" value="1"/>
</dbReference>
<dbReference type="EMBL" id="CP012526">
    <property type="protein sequence ID" value="ALC45530.1"/>
    <property type="molecule type" value="Genomic_DNA"/>
</dbReference>
<evidence type="ECO:0000313" key="2">
    <source>
        <dbReference type="Proteomes" id="UP000494163"/>
    </source>
</evidence>
<feature type="non-terminal residue" evidence="1">
    <location>
        <position position="172"/>
    </location>
</feature>
<proteinExistence type="predicted"/>
<organism evidence="1 2">
    <name type="scientific">Drosophila busckii</name>
    <name type="common">Fruit fly</name>
    <dbReference type="NCBI Taxonomy" id="30019"/>
    <lineage>
        <taxon>Eukaryota</taxon>
        <taxon>Metazoa</taxon>
        <taxon>Ecdysozoa</taxon>
        <taxon>Arthropoda</taxon>
        <taxon>Hexapoda</taxon>
        <taxon>Insecta</taxon>
        <taxon>Pterygota</taxon>
        <taxon>Neoptera</taxon>
        <taxon>Endopterygota</taxon>
        <taxon>Diptera</taxon>
        <taxon>Brachycera</taxon>
        <taxon>Muscomorpha</taxon>
        <taxon>Ephydroidea</taxon>
        <taxon>Drosophilidae</taxon>
        <taxon>Drosophila</taxon>
    </lineage>
</organism>
<protein>
    <submittedName>
        <fullName evidence="1">CG33777</fullName>
    </submittedName>
</protein>
<dbReference type="OMA" id="SINHPCP"/>
<reference evidence="1 2" key="1">
    <citation type="submission" date="2015-08" db="EMBL/GenBank/DDBJ databases">
        <title>Ancestral chromatin configuration constrains chromatin evolution on differentiating sex chromosomes in Drosophila.</title>
        <authorList>
            <person name="Zhou Q."/>
            <person name="Bachtrog D."/>
        </authorList>
    </citation>
    <scope>NUCLEOTIDE SEQUENCE [LARGE SCALE GENOMIC DNA]</scope>
    <source>
        <tissue evidence="1">Whole larvae</tissue>
    </source>
</reference>
<dbReference type="PANTHER" id="PTHR20898">
    <property type="entry name" value="DAEDALUS ON 3-RELATED-RELATED"/>
    <property type="match status" value="1"/>
</dbReference>
<dbReference type="Pfam" id="PF06477">
    <property type="entry name" value="DUF1091"/>
    <property type="match status" value="2"/>
</dbReference>
<name>A0A0M4ESE2_DROBS</name>
<evidence type="ECO:0000313" key="1">
    <source>
        <dbReference type="EMBL" id="ALC45530.1"/>
    </source>
</evidence>
<accession>A0A0M4ESE2</accession>
<gene>
    <name evidence="1" type="ORF">Dbus_chr3Rg280</name>
</gene>
<dbReference type="InterPro" id="IPR010512">
    <property type="entry name" value="DUF1091"/>
</dbReference>
<dbReference type="AlphaFoldDB" id="A0A0M4ESE2"/>